<name>A0A178MXM2_9PROT</name>
<accession>A0A178MXM2</accession>
<comment type="caution">
    <text evidence="2">The sequence shown here is derived from an EMBL/GenBank/DDBJ whole genome shotgun (WGS) entry which is preliminary data.</text>
</comment>
<sequence>MVVAAVVPLLLHQISSTIMRAETRELEGVNDAFTAAVATAADTGAGMAWLVATVPEVQQAFAAGNRERLTQMFAPGFATLKEKVGVDQFQFHTAPARSLLRIHMPGKFGDDLSSFRMSDRLFRQAGGGGGNHP</sequence>
<gene>
    <name evidence="2" type="ORF">A6A05_08955</name>
</gene>
<feature type="domain" description="Double Cache" evidence="1">
    <location>
        <begin position="24"/>
        <end position="116"/>
    </location>
</feature>
<dbReference type="AlphaFoldDB" id="A0A178MXM2"/>
<evidence type="ECO:0000313" key="3">
    <source>
        <dbReference type="Proteomes" id="UP000078543"/>
    </source>
</evidence>
<keyword evidence="3" id="KW-1185">Reference proteome</keyword>
<organism evidence="2 3">
    <name type="scientific">Magnetospirillum moscoviense</name>
    <dbReference type="NCBI Taxonomy" id="1437059"/>
    <lineage>
        <taxon>Bacteria</taxon>
        <taxon>Pseudomonadati</taxon>
        <taxon>Pseudomonadota</taxon>
        <taxon>Alphaproteobacteria</taxon>
        <taxon>Rhodospirillales</taxon>
        <taxon>Rhodospirillaceae</taxon>
        <taxon>Magnetospirillum</taxon>
    </lineage>
</organism>
<dbReference type="SUPFAM" id="SSF103190">
    <property type="entry name" value="Sensory domain-like"/>
    <property type="match status" value="1"/>
</dbReference>
<dbReference type="EMBL" id="LWQU01000122">
    <property type="protein sequence ID" value="OAN54169.1"/>
    <property type="molecule type" value="Genomic_DNA"/>
</dbReference>
<evidence type="ECO:0000259" key="1">
    <source>
        <dbReference type="Pfam" id="PF14827"/>
    </source>
</evidence>
<dbReference type="InterPro" id="IPR029150">
    <property type="entry name" value="dCache_3"/>
</dbReference>
<dbReference type="Proteomes" id="UP000078543">
    <property type="component" value="Unassembled WGS sequence"/>
</dbReference>
<dbReference type="STRING" id="1437059.A6A05_08955"/>
<dbReference type="InterPro" id="IPR029151">
    <property type="entry name" value="Sensor-like_sf"/>
</dbReference>
<reference evidence="2 3" key="1">
    <citation type="submission" date="2016-04" db="EMBL/GenBank/DDBJ databases">
        <title>Draft genome sequence of freshwater magnetotactic bacteria Magnetospirillum marisnigri SP-1 and Magnetospirillum moscoviense BB-1.</title>
        <authorList>
            <person name="Koziaeva V."/>
            <person name="Dziuba M.V."/>
            <person name="Ivanov T.M."/>
            <person name="Kuznetsov B."/>
            <person name="Grouzdev D.S."/>
        </authorList>
    </citation>
    <scope>NUCLEOTIDE SEQUENCE [LARGE SCALE GENOMIC DNA]</scope>
    <source>
        <strain evidence="2 3">BB-1</strain>
    </source>
</reference>
<proteinExistence type="predicted"/>
<dbReference type="Pfam" id="PF14827">
    <property type="entry name" value="dCache_3"/>
    <property type="match status" value="1"/>
</dbReference>
<evidence type="ECO:0000313" key="2">
    <source>
        <dbReference type="EMBL" id="OAN54169.1"/>
    </source>
</evidence>
<protein>
    <recommendedName>
        <fullName evidence="1">Double Cache domain-containing protein</fullName>
    </recommendedName>
</protein>